<dbReference type="RefSeq" id="WP_123285693.1">
    <property type="nucleotide sequence ID" value="NZ_JACIJB010000010.1"/>
</dbReference>
<dbReference type="EMBL" id="JACIJB010000010">
    <property type="protein sequence ID" value="MBB5661410.1"/>
    <property type="molecule type" value="Genomic_DNA"/>
</dbReference>
<dbReference type="Proteomes" id="UP000548978">
    <property type="component" value="Unassembled WGS sequence"/>
</dbReference>
<dbReference type="CDD" id="cd01996">
    <property type="entry name" value="AANH_WbpG-like"/>
    <property type="match status" value="1"/>
</dbReference>
<dbReference type="InterPro" id="IPR020022">
    <property type="entry name" value="N-acetyl_sugar_amidoTrfase"/>
</dbReference>
<reference evidence="1 2" key="1">
    <citation type="submission" date="2020-08" db="EMBL/GenBank/DDBJ databases">
        <title>Genomic Encyclopedia of Type Strains, Phase IV (KMG-IV): sequencing the most valuable type-strain genomes for metagenomic binning, comparative biology and taxonomic classification.</title>
        <authorList>
            <person name="Goeker M."/>
        </authorList>
    </citation>
    <scope>NUCLEOTIDE SEQUENCE [LARGE SCALE GENOMIC DNA]</scope>
    <source>
        <strain evidence="1 2">DSM 24448</strain>
    </source>
</reference>
<protein>
    <submittedName>
        <fullName evidence="1">N-acetyl sugar amidotransferase</fullName>
    </submittedName>
</protein>
<dbReference type="AlphaFoldDB" id="A0A7W9A577"/>
<dbReference type="InterPro" id="IPR014729">
    <property type="entry name" value="Rossmann-like_a/b/a_fold"/>
</dbReference>
<comment type="caution">
    <text evidence="1">The sequence shown here is derived from an EMBL/GenBank/DDBJ whole genome shotgun (WGS) entry which is preliminary data.</text>
</comment>
<organism evidence="1 2">
    <name type="scientific">Brevundimonas halotolerans</name>
    <dbReference type="NCBI Taxonomy" id="69670"/>
    <lineage>
        <taxon>Bacteria</taxon>
        <taxon>Pseudomonadati</taxon>
        <taxon>Pseudomonadota</taxon>
        <taxon>Alphaproteobacteria</taxon>
        <taxon>Caulobacterales</taxon>
        <taxon>Caulobacteraceae</taxon>
        <taxon>Brevundimonas</taxon>
    </lineage>
</organism>
<evidence type="ECO:0000313" key="2">
    <source>
        <dbReference type="Proteomes" id="UP000548978"/>
    </source>
</evidence>
<name>A0A7W9A577_9CAUL</name>
<sequence>MTSRPYQMCTRCVMDTSDADISFDADGVCSHCHKFDTVQRPQWRPDEEGARLWAAKLDEIRAKGQGKEYDCIVGLSGGVDSSYLALKAVEWKLRPLVVHVDAGWNSELATANIERVVKHCGYDLHTVVIDWPEMRDLQLAYLKAGVANQDVPQDHAFFANLYRFAIDNDVKYILAGGNIASESVIASSWEGSAMDAIGLKAIHSRYGSGKLKKYRTISFFDYYINYPILKGMRPLRPLNFMPYGKQIAIDELTKIGWRPYGRKHGESRFTKLFQNYYLPTKFGYDKRRTHLSSLILSGDITKDEAMKDLAKPLYDAAELESDIRYFCKKLNITEIEFHGYVGEPNRYYTEFPNWDSRRALVKHAQDVVGRLLGKHVTVYS</sequence>
<dbReference type="OrthoDB" id="9765475at2"/>
<dbReference type="Gene3D" id="3.40.50.620">
    <property type="entry name" value="HUPs"/>
    <property type="match status" value="1"/>
</dbReference>
<gene>
    <name evidence="1" type="ORF">FHS65_002171</name>
</gene>
<keyword evidence="2" id="KW-1185">Reference proteome</keyword>
<evidence type="ECO:0000313" key="1">
    <source>
        <dbReference type="EMBL" id="MBB5661410.1"/>
    </source>
</evidence>
<keyword evidence="1" id="KW-0808">Transferase</keyword>
<accession>A0A7W9A577</accession>
<dbReference type="NCBIfam" id="TIGR03573">
    <property type="entry name" value="WbuX"/>
    <property type="match status" value="1"/>
</dbReference>
<dbReference type="SUPFAM" id="SSF52402">
    <property type="entry name" value="Adenine nucleotide alpha hydrolases-like"/>
    <property type="match status" value="1"/>
</dbReference>
<dbReference type="GO" id="GO:0016740">
    <property type="term" value="F:transferase activity"/>
    <property type="evidence" value="ECO:0007669"/>
    <property type="project" value="UniProtKB-KW"/>
</dbReference>
<proteinExistence type="predicted"/>